<sequence>MTGLLFCFSRMFGACKTLAGHHKEAQTEQRNNPDMYAHIFQLGKFRNKIIHLQKFIHLFIIFEDCGMNICQNII</sequence>
<evidence type="ECO:0008006" key="3">
    <source>
        <dbReference type="Google" id="ProtNLM"/>
    </source>
</evidence>
<dbReference type="Proteomes" id="UP001170954">
    <property type="component" value="Unassembled WGS sequence"/>
</dbReference>
<dbReference type="EMBL" id="JACAGK010000001">
    <property type="protein sequence ID" value="MDM1046685.1"/>
    <property type="molecule type" value="Genomic_DNA"/>
</dbReference>
<comment type="caution">
    <text evidence="1">The sequence shown here is derived from an EMBL/GenBank/DDBJ whole genome shotgun (WGS) entry which is preliminary data.</text>
</comment>
<organism evidence="1 2">
    <name type="scientific">Sphingobacterium hotanense</name>
    <dbReference type="NCBI Taxonomy" id="649196"/>
    <lineage>
        <taxon>Bacteria</taxon>
        <taxon>Pseudomonadati</taxon>
        <taxon>Bacteroidota</taxon>
        <taxon>Sphingobacteriia</taxon>
        <taxon>Sphingobacteriales</taxon>
        <taxon>Sphingobacteriaceae</taxon>
        <taxon>Sphingobacterium</taxon>
    </lineage>
</organism>
<evidence type="ECO:0000313" key="2">
    <source>
        <dbReference type="Proteomes" id="UP001170954"/>
    </source>
</evidence>
<keyword evidence="2" id="KW-1185">Reference proteome</keyword>
<protein>
    <recommendedName>
        <fullName evidence="3">Secreted protein</fullName>
    </recommendedName>
</protein>
<reference evidence="1" key="2">
    <citation type="journal article" date="2022" name="Sci. Total Environ.">
        <title>Prevalence, transmission, and molecular epidemiology of tet(X)-positive bacteria among humans, animals, and environmental niches in China: An epidemiological, and genomic-based study.</title>
        <authorList>
            <person name="Dong N."/>
            <person name="Zeng Y."/>
            <person name="Cai C."/>
            <person name="Sun C."/>
            <person name="Lu J."/>
            <person name="Liu C."/>
            <person name="Zhou H."/>
            <person name="Sun Q."/>
            <person name="Shu L."/>
            <person name="Wang H."/>
            <person name="Wang Y."/>
            <person name="Wang S."/>
            <person name="Wu C."/>
            <person name="Chan E.W."/>
            <person name="Chen G."/>
            <person name="Shen Z."/>
            <person name="Chen S."/>
            <person name="Zhang R."/>
        </authorList>
    </citation>
    <scope>NUCLEOTIDE SEQUENCE</scope>
    <source>
        <strain evidence="1">R1692</strain>
    </source>
</reference>
<accession>A0ABT7NHL8</accession>
<name>A0ABT7NHL8_9SPHI</name>
<gene>
    <name evidence="1" type="ORF">HX018_00270</name>
</gene>
<proteinExistence type="predicted"/>
<reference evidence="1" key="1">
    <citation type="submission" date="2020-06" db="EMBL/GenBank/DDBJ databases">
        <authorList>
            <person name="Dong N."/>
        </authorList>
    </citation>
    <scope>NUCLEOTIDE SEQUENCE</scope>
    <source>
        <strain evidence="1">R1692</strain>
    </source>
</reference>
<evidence type="ECO:0000313" key="1">
    <source>
        <dbReference type="EMBL" id="MDM1046685.1"/>
    </source>
</evidence>